<comment type="caution">
    <text evidence="1">The sequence shown here is derived from an EMBL/GenBank/DDBJ whole genome shotgun (WGS) entry which is preliminary data.</text>
</comment>
<reference evidence="1 2" key="1">
    <citation type="submission" date="2020-04" db="EMBL/GenBank/DDBJ databases">
        <authorList>
            <person name="Wallbank WR R."/>
            <person name="Pardo Diaz C."/>
            <person name="Kozak K."/>
            <person name="Martin S."/>
            <person name="Jiggins C."/>
            <person name="Moest M."/>
            <person name="Warren A I."/>
            <person name="Byers J.R.P. K."/>
            <person name="Montejo-Kovacevich G."/>
            <person name="Yen C E."/>
        </authorList>
    </citation>
    <scope>NUCLEOTIDE SEQUENCE [LARGE SCALE GENOMIC DNA]</scope>
</reference>
<evidence type="ECO:0000313" key="1">
    <source>
        <dbReference type="EMBL" id="CAB3249301.1"/>
    </source>
</evidence>
<dbReference type="AlphaFoldDB" id="A0A8S1AW78"/>
<proteinExistence type="predicted"/>
<organism evidence="1 2">
    <name type="scientific">Arctia plantaginis</name>
    <name type="common">Wood tiger moth</name>
    <name type="synonym">Phalaena plantaginis</name>
    <dbReference type="NCBI Taxonomy" id="874455"/>
    <lineage>
        <taxon>Eukaryota</taxon>
        <taxon>Metazoa</taxon>
        <taxon>Ecdysozoa</taxon>
        <taxon>Arthropoda</taxon>
        <taxon>Hexapoda</taxon>
        <taxon>Insecta</taxon>
        <taxon>Pterygota</taxon>
        <taxon>Neoptera</taxon>
        <taxon>Endopterygota</taxon>
        <taxon>Lepidoptera</taxon>
        <taxon>Glossata</taxon>
        <taxon>Ditrysia</taxon>
        <taxon>Noctuoidea</taxon>
        <taxon>Erebidae</taxon>
        <taxon>Arctiinae</taxon>
        <taxon>Arctia</taxon>
    </lineage>
</organism>
<dbReference type="Proteomes" id="UP000494256">
    <property type="component" value="Unassembled WGS sequence"/>
</dbReference>
<sequence length="76" mass="8504">MQKLIQLSKQVCKTGFKNIGSPKSQAMSHGVTDISELVVRALSSILEYEILTRHATVAFIARVFLKRVADIYPLDK</sequence>
<evidence type="ECO:0000313" key="2">
    <source>
        <dbReference type="Proteomes" id="UP000494256"/>
    </source>
</evidence>
<name>A0A8S1AW78_ARCPL</name>
<dbReference type="OrthoDB" id="7395641at2759"/>
<dbReference type="EMBL" id="CADEBD010000344">
    <property type="protein sequence ID" value="CAB3249301.1"/>
    <property type="molecule type" value="Genomic_DNA"/>
</dbReference>
<protein>
    <submittedName>
        <fullName evidence="1">Uncharacterized protein</fullName>
    </submittedName>
</protein>
<accession>A0A8S1AW78</accession>
<gene>
    <name evidence="1" type="ORF">APLA_LOCUS12793</name>
</gene>